<organism evidence="2 3">
    <name type="scientific">Malus domestica</name>
    <name type="common">Apple</name>
    <name type="synonym">Pyrus malus</name>
    <dbReference type="NCBI Taxonomy" id="3750"/>
    <lineage>
        <taxon>Eukaryota</taxon>
        <taxon>Viridiplantae</taxon>
        <taxon>Streptophyta</taxon>
        <taxon>Embryophyta</taxon>
        <taxon>Tracheophyta</taxon>
        <taxon>Spermatophyta</taxon>
        <taxon>Magnoliopsida</taxon>
        <taxon>eudicotyledons</taxon>
        <taxon>Gunneridae</taxon>
        <taxon>Pentapetalae</taxon>
        <taxon>rosids</taxon>
        <taxon>fabids</taxon>
        <taxon>Rosales</taxon>
        <taxon>Rosaceae</taxon>
        <taxon>Amygdaloideae</taxon>
        <taxon>Maleae</taxon>
        <taxon>Malus</taxon>
    </lineage>
</organism>
<dbReference type="EMBL" id="RDQH01000331">
    <property type="protein sequence ID" value="RXI00081.1"/>
    <property type="molecule type" value="Genomic_DNA"/>
</dbReference>
<protein>
    <submittedName>
        <fullName evidence="2">Uncharacterized protein</fullName>
    </submittedName>
</protein>
<reference evidence="2 3" key="1">
    <citation type="submission" date="2018-10" db="EMBL/GenBank/DDBJ databases">
        <title>A high-quality apple genome assembly.</title>
        <authorList>
            <person name="Hu J."/>
        </authorList>
    </citation>
    <scope>NUCLEOTIDE SEQUENCE [LARGE SCALE GENOMIC DNA]</scope>
    <source>
        <strain evidence="3">cv. HFTH1</strain>
        <tissue evidence="2">Young leaf</tissue>
    </source>
</reference>
<evidence type="ECO:0000313" key="2">
    <source>
        <dbReference type="EMBL" id="RXI00081.1"/>
    </source>
</evidence>
<accession>A0A498JXG1</accession>
<feature type="transmembrane region" description="Helical" evidence="1">
    <location>
        <begin position="83"/>
        <end position="104"/>
    </location>
</feature>
<keyword evidence="1" id="KW-0472">Membrane</keyword>
<gene>
    <name evidence="2" type="ORF">DVH24_030571</name>
</gene>
<keyword evidence="3" id="KW-1185">Reference proteome</keyword>
<feature type="transmembrane region" description="Helical" evidence="1">
    <location>
        <begin position="116"/>
        <end position="135"/>
    </location>
</feature>
<keyword evidence="1" id="KW-1133">Transmembrane helix</keyword>
<dbReference type="AlphaFoldDB" id="A0A498JXG1"/>
<proteinExistence type="predicted"/>
<evidence type="ECO:0000313" key="3">
    <source>
        <dbReference type="Proteomes" id="UP000290289"/>
    </source>
</evidence>
<sequence>MTLLVVGPRSGQGRRSVIASLFRFLRVNRMVRRASVRVFTPPPSTCLPVLALLLVGFSTGFLSLVVAIWISVVLVASRWSPLLLVYGALPCWIFDICKGSWFVVDGWCSGGDKGNRLLGFSVLGLTVLSHVTSLFNERIDRNLTEVLIRVHDTWVLRIAAFAVLIQN</sequence>
<feature type="transmembrane region" description="Helical" evidence="1">
    <location>
        <begin position="49"/>
        <end position="76"/>
    </location>
</feature>
<comment type="caution">
    <text evidence="2">The sequence shown here is derived from an EMBL/GenBank/DDBJ whole genome shotgun (WGS) entry which is preliminary data.</text>
</comment>
<keyword evidence="1" id="KW-0812">Transmembrane</keyword>
<name>A0A498JXG1_MALDO</name>
<evidence type="ECO:0000256" key="1">
    <source>
        <dbReference type="SAM" id="Phobius"/>
    </source>
</evidence>
<dbReference type="Proteomes" id="UP000290289">
    <property type="component" value="Chromosome 5"/>
</dbReference>